<dbReference type="PANTHER" id="PTHR14885:SF1">
    <property type="entry name" value="CILIA- AND FLAGELLA-ASSOCIATED PROTEIN 43"/>
    <property type="match status" value="1"/>
</dbReference>
<keyword evidence="5" id="KW-0677">Repeat</keyword>
<evidence type="ECO:0000256" key="9">
    <source>
        <dbReference type="SAM" id="Coils"/>
    </source>
</evidence>
<protein>
    <submittedName>
        <fullName evidence="12">Cilia- and flagella-associated protein 43-like</fullName>
    </submittedName>
</protein>
<evidence type="ECO:0000256" key="5">
    <source>
        <dbReference type="ARBA" id="ARBA00022737"/>
    </source>
</evidence>
<dbReference type="GO" id="GO:0005930">
    <property type="term" value="C:axoneme"/>
    <property type="evidence" value="ECO:0007669"/>
    <property type="project" value="TreeGrafter"/>
</dbReference>
<keyword evidence="7" id="KW-0206">Cytoskeleton</keyword>
<dbReference type="KEGG" id="dqu:106752001"/>
<evidence type="ECO:0000256" key="7">
    <source>
        <dbReference type="ARBA" id="ARBA00023212"/>
    </source>
</evidence>
<name>A0A6P3YGB4_DINQU</name>
<accession>A0A6P3YGB4</accession>
<evidence type="ECO:0000256" key="6">
    <source>
        <dbReference type="ARBA" id="ARBA00023054"/>
    </source>
</evidence>
<dbReference type="SUPFAM" id="SSF50998">
    <property type="entry name" value="Quinoprotein alcohol dehydrogenase-like"/>
    <property type="match status" value="1"/>
</dbReference>
<gene>
    <name evidence="12" type="primary">LOC106752001</name>
</gene>
<proteinExistence type="predicted"/>
<dbReference type="RefSeq" id="XP_014488827.1">
    <property type="nucleotide sequence ID" value="XM_014633341.1"/>
</dbReference>
<keyword evidence="8" id="KW-0966">Cell projection</keyword>
<evidence type="ECO:0000313" key="11">
    <source>
        <dbReference type="Proteomes" id="UP000515204"/>
    </source>
</evidence>
<evidence type="ECO:0000256" key="8">
    <source>
        <dbReference type="ARBA" id="ARBA00023273"/>
    </source>
</evidence>
<feature type="coiled-coil region" evidence="9">
    <location>
        <begin position="941"/>
        <end position="975"/>
    </location>
</feature>
<organism evidence="11 12">
    <name type="scientific">Dinoponera quadriceps</name>
    <name type="common">South American ant</name>
    <dbReference type="NCBI Taxonomy" id="609295"/>
    <lineage>
        <taxon>Eukaryota</taxon>
        <taxon>Metazoa</taxon>
        <taxon>Ecdysozoa</taxon>
        <taxon>Arthropoda</taxon>
        <taxon>Hexapoda</taxon>
        <taxon>Insecta</taxon>
        <taxon>Pterygota</taxon>
        <taxon>Neoptera</taxon>
        <taxon>Endopterygota</taxon>
        <taxon>Hymenoptera</taxon>
        <taxon>Apocrita</taxon>
        <taxon>Aculeata</taxon>
        <taxon>Formicoidea</taxon>
        <taxon>Formicidae</taxon>
        <taxon>Ponerinae</taxon>
        <taxon>Ponerini</taxon>
        <taxon>Dinoponera</taxon>
    </lineage>
</organism>
<dbReference type="GeneID" id="106752001"/>
<keyword evidence="11" id="KW-1185">Reference proteome</keyword>
<dbReference type="InterPro" id="IPR015943">
    <property type="entry name" value="WD40/YVTN_repeat-like_dom_sf"/>
</dbReference>
<sequence length="1592" mass="183450">MKDIWWVKFGKSHDFVFVGKETVATASGIYVSFLDLNTREKRVERFDCEERGDGASCLAGHPVVSMFSVVERKPNPKISIFIYPTLQRISRCVLPDKINGYLSCSFAGTEYLVSLTSFPDFRVIVWLWKTGKPVAALDTKVDSLNQEISCSPNPPHLISQLEAVDGSLSIYQVRTCSKIISIHHVDVLHPEHRIVSSSWTPEGNLFICDEFGNVWLLAIDANKLYSVVKLETRVPPENKPIVVAYKGGVIVVNADSEITFYKKLSINWNVSWQFAWSISTAYHSIRVAKRHSCKDGLLLHSKSGEIFEISIQHDNVPRVEVIYTDDIEYKALLSIPQRADHVAAVDRLDRLCIFELSSGKLVARLSLKHHGEVLRIDSHPTLPMLASCNFAGSCIFIDVTSVSSPKIFNCFHLHESLLDKIKFSRCGQLLVLGNSHTGNIFIIAKPVKQQRADVVGHLEISGHVADFLTYERNNDRFDILILATANPSVASVGGDRLIVYTCEVISGNFCARATYVIDLSRPFTMLYHGSNKPLSILGVPSLSKQLYQMEIQNDFQDVAFTKTLFSVHQMRNIGIHVTDSRVITYGYDGLVVVRDGTELGRVFSIFMPQHRTKGGIKSAICSRLGETIVSLGRNGDLVASRVRLPEARANLVETEAANTRMSIEDFSYGPSEFHGPEEATWLDNVIVAKLKAERDEALLVRTSIVADLEKIKNQIRELLDINESEPPDVRLPVSAFDLDHQFRQRRVEEARLERDELHRSLEEECVRRDQMMSYLREIFWEPLQVKPCALRSIGDDTIIHNYPLVAPHRKMNDLKIWDRLSSDPDEFLYSYEVCNESVDDEGSSRRASKLTSHESNDEPLTTNNETSKVHEMAKVAKTWYMSADETEKSRISGVTTHKWIEDENIALTHQLLIPCNNDLEAILRYNVIIESRERKLKIRFNDLFEEMRLSKERELKRAKKRIERLRYCVAELKRMFGIDFPLGPIETPTWSVEEIPDYVVTVDDREIFEKRSRRGEPVVDIVNEDREDEEESGKSNDFHAKALDKMMDGVLELKWEDEVKKEVPVPECLIVKHPWKRDLKDTVVIAVYKFKVHVLKKKREKYKAMLQTEIVETKEALRRDISVFNDKLKELELKKMQIECAIFQERSIRIRAIRKHRDEADGKQEIVRFTDEQLAPVMREARELVEECNSLETVVSELKVRYDNLCKAEKRQETKFRGEFVELKQPMVEHLLRHYKKRPRFGRLTTTSVTYLTEMAKCITSGDKSEILPRECLDFLRAMDVLDTMPGNLPPQINVNHWRTMCKLRRAKVELETKVRCCAVEMAEAEQTLSFYQKAMQSTDNVVACKKVNLDDMEKALTQLAEEVEVQLVLKTGQIEVPLRGSPADYANAVLVTREELLRVNDCIVETGKRKLAAMRRSIRLRKVVSQHEWQHACARMMLDDLQQELKDVRQFKITRNVLEHLANDPRSVNLEDYEKTRANVRVFQNKFRGLLELEQVRLREAKLLSAKWRRKTDRILKEIRGKSSDVEECRRMLNDPCREKDEKSRRLRLAMIARRTRLIMKVENNYEQLLILHARLEVLKLRTYPTLRSKT</sequence>
<evidence type="ECO:0000256" key="1">
    <source>
        <dbReference type="ARBA" id="ARBA00004138"/>
    </source>
</evidence>
<comment type="subcellular location">
    <subcellularLocation>
        <location evidence="1">Cell projection</location>
        <location evidence="1">Cilium</location>
    </subcellularLocation>
    <subcellularLocation>
        <location evidence="2">Cytoplasm</location>
        <location evidence="2">Cytoskeleton</location>
    </subcellularLocation>
</comment>
<evidence type="ECO:0000256" key="4">
    <source>
        <dbReference type="ARBA" id="ARBA00022574"/>
    </source>
</evidence>
<dbReference type="InterPro" id="IPR011047">
    <property type="entry name" value="Quinoprotein_ADH-like_sf"/>
</dbReference>
<evidence type="ECO:0000313" key="12">
    <source>
        <dbReference type="RefSeq" id="XP_014488827.1"/>
    </source>
</evidence>
<dbReference type="GO" id="GO:0003341">
    <property type="term" value="P:cilium movement"/>
    <property type="evidence" value="ECO:0007669"/>
    <property type="project" value="UniProtKB-ARBA"/>
</dbReference>
<evidence type="ECO:0000256" key="10">
    <source>
        <dbReference type="SAM" id="MobiDB-lite"/>
    </source>
</evidence>
<keyword evidence="6 9" id="KW-0175">Coiled coil</keyword>
<evidence type="ECO:0000256" key="2">
    <source>
        <dbReference type="ARBA" id="ARBA00004245"/>
    </source>
</evidence>
<keyword evidence="4" id="KW-0853">WD repeat</keyword>
<dbReference type="Proteomes" id="UP000515204">
    <property type="component" value="Unplaced"/>
</dbReference>
<evidence type="ECO:0000256" key="3">
    <source>
        <dbReference type="ARBA" id="ARBA00022490"/>
    </source>
</evidence>
<dbReference type="GO" id="GO:0060271">
    <property type="term" value="P:cilium assembly"/>
    <property type="evidence" value="ECO:0007669"/>
    <property type="project" value="TreeGrafter"/>
</dbReference>
<dbReference type="PANTHER" id="PTHR14885">
    <property type="entry name" value="CILIA- AND FLAGELLA-ASSOCIATED PROTEIN 43-RELATED"/>
    <property type="match status" value="1"/>
</dbReference>
<feature type="region of interest" description="Disordered" evidence="10">
    <location>
        <begin position="840"/>
        <end position="865"/>
    </location>
</feature>
<dbReference type="Pfam" id="PF25828">
    <property type="entry name" value="CC_Cfap43"/>
    <property type="match status" value="1"/>
</dbReference>
<keyword evidence="3" id="KW-0963">Cytoplasm</keyword>
<reference evidence="12" key="1">
    <citation type="submission" date="2025-08" db="UniProtKB">
        <authorList>
            <consortium name="RefSeq"/>
        </authorList>
    </citation>
    <scope>IDENTIFICATION</scope>
</reference>
<dbReference type="Gene3D" id="2.130.10.10">
    <property type="entry name" value="YVTN repeat-like/Quinoprotein amine dehydrogenase"/>
    <property type="match status" value="2"/>
</dbReference>
<dbReference type="OrthoDB" id="535167at2759"/>